<feature type="transmembrane region" description="Helical" evidence="9">
    <location>
        <begin position="230"/>
        <end position="252"/>
    </location>
</feature>
<organism evidence="11 12">
    <name type="scientific">Frankliniella fusca</name>
    <dbReference type="NCBI Taxonomy" id="407009"/>
    <lineage>
        <taxon>Eukaryota</taxon>
        <taxon>Metazoa</taxon>
        <taxon>Ecdysozoa</taxon>
        <taxon>Arthropoda</taxon>
        <taxon>Hexapoda</taxon>
        <taxon>Insecta</taxon>
        <taxon>Pterygota</taxon>
        <taxon>Neoptera</taxon>
        <taxon>Paraneoptera</taxon>
        <taxon>Thysanoptera</taxon>
        <taxon>Terebrantia</taxon>
        <taxon>Thripoidea</taxon>
        <taxon>Thripidae</taxon>
        <taxon>Frankliniella</taxon>
    </lineage>
</organism>
<feature type="transmembrane region" description="Helical" evidence="9">
    <location>
        <begin position="304"/>
        <end position="327"/>
    </location>
</feature>
<name>A0AAE1LDI8_9NEOP</name>
<feature type="binding site" evidence="8">
    <location>
        <position position="283"/>
    </location>
    <ligand>
        <name>Na(+)</name>
        <dbReference type="ChEBI" id="CHEBI:29101"/>
        <label>1</label>
    </ligand>
</feature>
<dbReference type="PRINTS" id="PR00176">
    <property type="entry name" value="NANEUSMPORT"/>
</dbReference>
<feature type="binding site" evidence="8">
    <location>
        <position position="24"/>
    </location>
    <ligand>
        <name>Na(+)</name>
        <dbReference type="ChEBI" id="CHEBI:29101"/>
        <label>1</label>
    </ligand>
</feature>
<reference evidence="11" key="1">
    <citation type="submission" date="2021-07" db="EMBL/GenBank/DDBJ databases">
        <authorList>
            <person name="Catto M.A."/>
            <person name="Jacobson A."/>
            <person name="Kennedy G."/>
            <person name="Labadie P."/>
            <person name="Hunt B.G."/>
            <person name="Srinivasan R."/>
        </authorList>
    </citation>
    <scope>NUCLEOTIDE SEQUENCE</scope>
    <source>
        <strain evidence="11">PL_HMW_Pooled</strain>
        <tissue evidence="11">Head</tissue>
    </source>
</reference>
<comment type="similarity">
    <text evidence="2">Belongs to the sodium:neurotransmitter symporter (SNF) (TC 2.A.22) family.</text>
</comment>
<dbReference type="EMBL" id="JAHWGI010000492">
    <property type="protein sequence ID" value="KAK3916116.1"/>
    <property type="molecule type" value="Genomic_DNA"/>
</dbReference>
<evidence type="ECO:0000256" key="10">
    <source>
        <dbReference type="SAM" id="SignalP"/>
    </source>
</evidence>
<feature type="transmembrane region" description="Helical" evidence="9">
    <location>
        <begin position="40"/>
        <end position="63"/>
    </location>
</feature>
<dbReference type="SUPFAM" id="SSF161070">
    <property type="entry name" value="SNF-like"/>
    <property type="match status" value="1"/>
</dbReference>
<dbReference type="AlphaFoldDB" id="A0AAE1LDI8"/>
<keyword evidence="10" id="KW-0732">Signal</keyword>
<dbReference type="Proteomes" id="UP001219518">
    <property type="component" value="Unassembled WGS sequence"/>
</dbReference>
<evidence type="ECO:0000256" key="5">
    <source>
        <dbReference type="ARBA" id="ARBA00022847"/>
    </source>
</evidence>
<evidence type="ECO:0000256" key="7">
    <source>
        <dbReference type="ARBA" id="ARBA00023136"/>
    </source>
</evidence>
<feature type="transmembrane region" description="Helical" evidence="9">
    <location>
        <begin position="440"/>
        <end position="460"/>
    </location>
</feature>
<evidence type="ECO:0000256" key="2">
    <source>
        <dbReference type="ARBA" id="ARBA00006459"/>
    </source>
</evidence>
<protein>
    <submittedName>
        <fullName evidence="11">Sodium-dependent nutrient amino acid transporter 1</fullName>
    </submittedName>
</protein>
<feature type="transmembrane region" description="Helical" evidence="9">
    <location>
        <begin position="272"/>
        <end position="292"/>
    </location>
</feature>
<keyword evidence="6 9" id="KW-1133">Transmembrane helix</keyword>
<feature type="transmembrane region" description="Helical" evidence="9">
    <location>
        <begin position="516"/>
        <end position="537"/>
    </location>
</feature>
<accession>A0AAE1LDI8</accession>
<keyword evidence="5" id="KW-0769">Symport</keyword>
<feature type="transmembrane region" description="Helical" evidence="9">
    <location>
        <begin position="409"/>
        <end position="433"/>
    </location>
</feature>
<comment type="caution">
    <text evidence="11">The sequence shown here is derived from an EMBL/GenBank/DDBJ whole genome shotgun (WGS) entry which is preliminary data.</text>
</comment>
<feature type="transmembrane region" description="Helical" evidence="9">
    <location>
        <begin position="197"/>
        <end position="218"/>
    </location>
</feature>
<evidence type="ECO:0000313" key="11">
    <source>
        <dbReference type="EMBL" id="KAK3916116.1"/>
    </source>
</evidence>
<feature type="transmembrane region" description="Helical" evidence="9">
    <location>
        <begin position="369"/>
        <end position="389"/>
    </location>
</feature>
<dbReference type="GO" id="GO:0015375">
    <property type="term" value="F:glycine:sodium symporter activity"/>
    <property type="evidence" value="ECO:0007669"/>
    <property type="project" value="TreeGrafter"/>
</dbReference>
<dbReference type="InterPro" id="IPR000175">
    <property type="entry name" value="Na/ntran_symport"/>
</dbReference>
<feature type="transmembrane region" description="Helical" evidence="9">
    <location>
        <begin position="84"/>
        <end position="116"/>
    </location>
</feature>
<keyword evidence="8" id="KW-0479">Metal-binding</keyword>
<keyword evidence="7 9" id="KW-0472">Membrane</keyword>
<feature type="binding site" evidence="8">
    <location>
        <position position="384"/>
    </location>
    <ligand>
        <name>Na(+)</name>
        <dbReference type="ChEBI" id="CHEBI:29101"/>
        <label>1</label>
    </ligand>
</feature>
<sequence>MLLLLLQCGGLWGVDAALAALSLAASLGNLIRLPRLVLQYGGGTFLAVYCGLSLLLGVPLALLEVGLGQLCEQGVTRVWRAVPLFTGVGVVKVLLSAMLAVYWPVLMALSLFFAVWTAKGPLPFSECKYSDGVVFKEFRVVSHSVLCCLFEFACRGGIRKTNMFVSSLGQDGYSFSRTSGEACLKRTFLKSPAEEPMWFSVTATFLFLLWTITLLCVFRGARAYRRVLGVLVVALLAGLVTVLVDSAMLPGAEAGLQQLLKFDWDALLNVETWYFATIQIFFSTHIGLGSIVTGAGRFYSKSNAVWTALALVVCSLLVGLLWVVIIYLRLGQLVQSNQIRQLISSDIPETMVLTLLYDTAAKGRSDQIVTAVGFLVIVCAGFASMVPLLDTVLSAIYVEAKRRWEWWKAAALCCIIGFVLGALCMLPEALSLIHVLDHYVVGRLALACTVTELVAFVWIYGCGPLYTDLEFVVGSKLGPLWKILWCLAPLYLLIVEAWSVAVIPWDGISGRHDPPWQVLLGWGLYFAGWAIICVTAVRQICIQVDYNICQKFLSAVKPSRNWGPADPIYRHCWMQWRDATPANKMDHTLRRRGTRDYTHSVRMATAPDPLSHFSHLSPSRGSGPFFIDSKAELAEHVCWRKEMLDKPLH</sequence>
<keyword evidence="12" id="KW-1185">Reference proteome</keyword>
<reference evidence="11" key="2">
    <citation type="journal article" date="2023" name="BMC Genomics">
        <title>Pest status, molecular evolution, and epigenetic factors derived from the genome assembly of Frankliniella fusca, a thysanopteran phytovirus vector.</title>
        <authorList>
            <person name="Catto M.A."/>
            <person name="Labadie P.E."/>
            <person name="Jacobson A.L."/>
            <person name="Kennedy G.G."/>
            <person name="Srinivasan R."/>
            <person name="Hunt B.G."/>
        </authorList>
    </citation>
    <scope>NUCLEOTIDE SEQUENCE</scope>
    <source>
        <strain evidence="11">PL_HMW_Pooled</strain>
    </source>
</reference>
<evidence type="ECO:0000313" key="12">
    <source>
        <dbReference type="Proteomes" id="UP001219518"/>
    </source>
</evidence>
<dbReference type="InterPro" id="IPR037272">
    <property type="entry name" value="SNS_sf"/>
</dbReference>
<evidence type="ECO:0000256" key="3">
    <source>
        <dbReference type="ARBA" id="ARBA00022448"/>
    </source>
</evidence>
<dbReference type="Pfam" id="PF00209">
    <property type="entry name" value="SNF"/>
    <property type="match status" value="1"/>
</dbReference>
<proteinExistence type="inferred from homology"/>
<dbReference type="GO" id="GO:0005886">
    <property type="term" value="C:plasma membrane"/>
    <property type="evidence" value="ECO:0007669"/>
    <property type="project" value="TreeGrafter"/>
</dbReference>
<dbReference type="PANTHER" id="PTHR11616">
    <property type="entry name" value="SODIUM/CHLORIDE DEPENDENT TRANSPORTER"/>
    <property type="match status" value="1"/>
</dbReference>
<comment type="subcellular location">
    <subcellularLocation>
        <location evidence="1">Membrane</location>
        <topology evidence="1">Multi-pass membrane protein</topology>
    </subcellularLocation>
</comment>
<feature type="signal peptide" evidence="10">
    <location>
        <begin position="1"/>
        <end position="16"/>
    </location>
</feature>
<evidence type="ECO:0000256" key="1">
    <source>
        <dbReference type="ARBA" id="ARBA00004141"/>
    </source>
</evidence>
<evidence type="ECO:0000256" key="6">
    <source>
        <dbReference type="ARBA" id="ARBA00022989"/>
    </source>
</evidence>
<feature type="binding site" evidence="8">
    <location>
        <position position="29"/>
    </location>
    <ligand>
        <name>Na(+)</name>
        <dbReference type="ChEBI" id="CHEBI:29101"/>
        <label>1</label>
    </ligand>
</feature>
<evidence type="ECO:0000256" key="8">
    <source>
        <dbReference type="PIRSR" id="PIRSR600175-1"/>
    </source>
</evidence>
<dbReference type="GO" id="GO:0046872">
    <property type="term" value="F:metal ion binding"/>
    <property type="evidence" value="ECO:0007669"/>
    <property type="project" value="UniProtKB-KW"/>
</dbReference>
<dbReference type="PROSITE" id="PS50267">
    <property type="entry name" value="NA_NEUROTRAN_SYMP_3"/>
    <property type="match status" value="1"/>
</dbReference>
<keyword evidence="4 9" id="KW-0812">Transmembrane</keyword>
<feature type="transmembrane region" description="Helical" evidence="9">
    <location>
        <begin position="480"/>
        <end position="504"/>
    </location>
</feature>
<keyword evidence="8" id="KW-0915">Sodium</keyword>
<gene>
    <name evidence="11" type="ORF">KUF71_025409</name>
</gene>
<evidence type="ECO:0000256" key="9">
    <source>
        <dbReference type="SAM" id="Phobius"/>
    </source>
</evidence>
<keyword evidence="3" id="KW-0813">Transport</keyword>
<dbReference type="PANTHER" id="PTHR11616:SF240">
    <property type="entry name" value="BLOATED TUBULES, ISOFORM B-RELATED"/>
    <property type="match status" value="1"/>
</dbReference>
<evidence type="ECO:0000256" key="4">
    <source>
        <dbReference type="ARBA" id="ARBA00022692"/>
    </source>
</evidence>
<feature type="chain" id="PRO_5041998602" evidence="10">
    <location>
        <begin position="17"/>
        <end position="649"/>
    </location>
</feature>